<feature type="chain" id="PRO_5047176367" description="Lipoprotein" evidence="2">
    <location>
        <begin position="22"/>
        <end position="259"/>
    </location>
</feature>
<evidence type="ECO:0000313" key="4">
    <source>
        <dbReference type="Proteomes" id="UP001074726"/>
    </source>
</evidence>
<reference evidence="3" key="1">
    <citation type="submission" date="2022-08" db="EMBL/GenBank/DDBJ databases">
        <title>Genome sequencing of Nocardioides sp. STR2.</title>
        <authorList>
            <person name="So Y."/>
        </authorList>
    </citation>
    <scope>NUCLEOTIDE SEQUENCE</scope>
    <source>
        <strain evidence="3">STR2</strain>
    </source>
</reference>
<protein>
    <recommendedName>
        <fullName evidence="5">Lipoprotein</fullName>
    </recommendedName>
</protein>
<organism evidence="3 4">
    <name type="scientific">Nocardioides pini</name>
    <dbReference type="NCBI Taxonomy" id="2975053"/>
    <lineage>
        <taxon>Bacteria</taxon>
        <taxon>Bacillati</taxon>
        <taxon>Actinomycetota</taxon>
        <taxon>Actinomycetes</taxon>
        <taxon>Propionibacteriales</taxon>
        <taxon>Nocardioidaceae</taxon>
        <taxon>Nocardioides</taxon>
    </lineage>
</organism>
<feature type="signal peptide" evidence="2">
    <location>
        <begin position="1"/>
        <end position="21"/>
    </location>
</feature>
<dbReference type="RefSeq" id="WP_268110732.1">
    <property type="nucleotide sequence ID" value="NZ_JAPPUX010000002.1"/>
</dbReference>
<comment type="caution">
    <text evidence="3">The sequence shown here is derived from an EMBL/GenBank/DDBJ whole genome shotgun (WGS) entry which is preliminary data.</text>
</comment>
<keyword evidence="4" id="KW-1185">Reference proteome</keyword>
<proteinExistence type="predicted"/>
<evidence type="ECO:0000256" key="2">
    <source>
        <dbReference type="SAM" id="SignalP"/>
    </source>
</evidence>
<name>A0ABT4CAB1_9ACTN</name>
<dbReference type="EMBL" id="JAPPUX010000002">
    <property type="protein sequence ID" value="MCY4725913.1"/>
    <property type="molecule type" value="Genomic_DNA"/>
</dbReference>
<dbReference type="Proteomes" id="UP001074726">
    <property type="component" value="Unassembled WGS sequence"/>
</dbReference>
<evidence type="ECO:0000256" key="1">
    <source>
        <dbReference type="SAM" id="MobiDB-lite"/>
    </source>
</evidence>
<feature type="region of interest" description="Disordered" evidence="1">
    <location>
        <begin position="21"/>
        <end position="52"/>
    </location>
</feature>
<gene>
    <name evidence="3" type="ORF">NYO98_06455</name>
</gene>
<evidence type="ECO:0008006" key="5">
    <source>
        <dbReference type="Google" id="ProtNLM"/>
    </source>
</evidence>
<evidence type="ECO:0000313" key="3">
    <source>
        <dbReference type="EMBL" id="MCY4725913.1"/>
    </source>
</evidence>
<accession>A0ABT4CAB1</accession>
<sequence length="259" mass="28085">MTSRTVAAMLAAATLTLTSCASGTSESDTKASPTAEASAEGSPSQAIETPVESPALIEGAKDKRGKYKVGTRDSLGGIVSWDVQPGPGLNKALAKKLGTKADAFLTEHVMREDRWVGSHQIKAGELDALRRKVTPQLYAKIEKAMLWVDGINSKYDHDLSKVPGKLNKRVEEAGRIGGHFMLATDIVEGGTGRARYEITRKVAWVPSDGVAKGLPNTWVYVKTRKENYTGTGREFAVWQAWKKVDGEWRIATSGWSPRA</sequence>
<dbReference type="PROSITE" id="PS51257">
    <property type="entry name" value="PROKAR_LIPOPROTEIN"/>
    <property type="match status" value="1"/>
</dbReference>
<keyword evidence="2" id="KW-0732">Signal</keyword>